<dbReference type="InterPro" id="IPR038762">
    <property type="entry name" value="ABM_predict"/>
</dbReference>
<sequence length="188" mass="21798">MDATNALKVITIIRVTPKEGCRAAVIDWFKSMAYAASQFDGYVSGSVFETTNDNFHQELLNVFTFDSPLNLDVWEKSEQRRQYVSMGEKLFLETERRRLSGMDFLVYQHSPNNPKTPVRWKIVLITSLTIYVIIHTILAWGHTVFLRINLPDWIWGVLSVMIMGILMTYVLMPAITRIFSRWLYSAPN</sequence>
<dbReference type="RefSeq" id="WP_167269233.1">
    <property type="nucleotide sequence ID" value="NZ_JAASQJ010000002.1"/>
</dbReference>
<reference evidence="2 3" key="1">
    <citation type="submission" date="2020-03" db="EMBL/GenBank/DDBJ databases">
        <title>Genomic Encyclopedia of Type Strains, Phase IV (KMG-IV): sequencing the most valuable type-strain genomes for metagenomic binning, comparative biology and taxonomic classification.</title>
        <authorList>
            <person name="Goeker M."/>
        </authorList>
    </citation>
    <scope>NUCLEOTIDE SEQUENCE [LARGE SCALE GENOMIC DNA]</scope>
    <source>
        <strain evidence="2 3">DSM 102865</strain>
    </source>
</reference>
<keyword evidence="3" id="KW-1185">Reference proteome</keyword>
<dbReference type="InterPro" id="IPR011008">
    <property type="entry name" value="Dimeric_a/b-barrel"/>
</dbReference>
<evidence type="ECO:0008006" key="4">
    <source>
        <dbReference type="Google" id="ProtNLM"/>
    </source>
</evidence>
<proteinExistence type="predicted"/>
<evidence type="ECO:0000313" key="2">
    <source>
        <dbReference type="EMBL" id="NIJ52640.1"/>
    </source>
</evidence>
<dbReference type="SUPFAM" id="SSF54909">
    <property type="entry name" value="Dimeric alpha+beta barrel"/>
    <property type="match status" value="1"/>
</dbReference>
<keyword evidence="1" id="KW-0472">Membrane</keyword>
<gene>
    <name evidence="2" type="ORF">FHS68_001810</name>
</gene>
<dbReference type="Gene3D" id="3.30.70.100">
    <property type="match status" value="1"/>
</dbReference>
<name>A0ABX0UMG8_9BACT</name>
<dbReference type="PANTHER" id="PTHR40057">
    <property type="entry name" value="SLR1162 PROTEIN"/>
    <property type="match status" value="1"/>
</dbReference>
<dbReference type="Proteomes" id="UP001179181">
    <property type="component" value="Unassembled WGS sequence"/>
</dbReference>
<comment type="caution">
    <text evidence="2">The sequence shown here is derived from an EMBL/GenBank/DDBJ whole genome shotgun (WGS) entry which is preliminary data.</text>
</comment>
<protein>
    <recommendedName>
        <fullName evidence="4">Antibiotic biosynthesis monooxygenase</fullName>
    </recommendedName>
</protein>
<dbReference type="EMBL" id="JAASQJ010000002">
    <property type="protein sequence ID" value="NIJ52640.1"/>
    <property type="molecule type" value="Genomic_DNA"/>
</dbReference>
<dbReference type="PANTHER" id="PTHR40057:SF1">
    <property type="entry name" value="SLR1162 PROTEIN"/>
    <property type="match status" value="1"/>
</dbReference>
<accession>A0ABX0UMG8</accession>
<feature type="transmembrane region" description="Helical" evidence="1">
    <location>
        <begin position="122"/>
        <end position="141"/>
    </location>
</feature>
<feature type="transmembrane region" description="Helical" evidence="1">
    <location>
        <begin position="153"/>
        <end position="172"/>
    </location>
</feature>
<keyword evidence="1" id="KW-0812">Transmembrane</keyword>
<evidence type="ECO:0000313" key="3">
    <source>
        <dbReference type="Proteomes" id="UP001179181"/>
    </source>
</evidence>
<organism evidence="2 3">
    <name type="scientific">Dyadobacter arcticus</name>
    <dbReference type="NCBI Taxonomy" id="1078754"/>
    <lineage>
        <taxon>Bacteria</taxon>
        <taxon>Pseudomonadati</taxon>
        <taxon>Bacteroidota</taxon>
        <taxon>Cytophagia</taxon>
        <taxon>Cytophagales</taxon>
        <taxon>Spirosomataceae</taxon>
        <taxon>Dyadobacter</taxon>
    </lineage>
</organism>
<evidence type="ECO:0000256" key="1">
    <source>
        <dbReference type="SAM" id="Phobius"/>
    </source>
</evidence>
<keyword evidence="1" id="KW-1133">Transmembrane helix</keyword>